<dbReference type="Proteomes" id="UP000029381">
    <property type="component" value="Unassembled WGS sequence"/>
</dbReference>
<sequence length="92" mass="10771">MGYFAVILMIGLLVYSIFCHLFKKTTQELHGYYLLVDKKKEDDSVKCYGVFQQGQKQITCELSFSLYLHLQVPQRGYLHAKNNKVKSFQTKE</sequence>
<evidence type="ECO:0000313" key="1">
    <source>
        <dbReference type="EMBL" id="KFN92996.1"/>
    </source>
</evidence>
<proteinExistence type="predicted"/>
<protein>
    <submittedName>
        <fullName evidence="1">Uncharacterized protein</fullName>
    </submittedName>
</protein>
<keyword evidence="2" id="KW-1185">Reference proteome</keyword>
<dbReference type="EMBL" id="JPVT01000018">
    <property type="protein sequence ID" value="KFN92996.1"/>
    <property type="molecule type" value="Genomic_DNA"/>
</dbReference>
<name>A0A091C597_9ENTE</name>
<accession>A0A091C597</accession>
<organism evidence="1 2">
    <name type="scientific">Tetragenococcus muriaticus 3MR10-3</name>
    <dbReference type="NCBI Taxonomy" id="1302648"/>
    <lineage>
        <taxon>Bacteria</taxon>
        <taxon>Bacillati</taxon>
        <taxon>Bacillota</taxon>
        <taxon>Bacilli</taxon>
        <taxon>Lactobacillales</taxon>
        <taxon>Enterococcaceae</taxon>
        <taxon>Tetragenococcus</taxon>
    </lineage>
</organism>
<evidence type="ECO:0000313" key="2">
    <source>
        <dbReference type="Proteomes" id="UP000029381"/>
    </source>
</evidence>
<comment type="caution">
    <text evidence="1">The sequence shown here is derived from an EMBL/GenBank/DDBJ whole genome shotgun (WGS) entry which is preliminary data.</text>
</comment>
<gene>
    <name evidence="1" type="ORF">TMU3MR103_0202</name>
</gene>
<dbReference type="AlphaFoldDB" id="A0A091C597"/>
<reference evidence="1 2" key="1">
    <citation type="submission" date="2014-08" db="EMBL/GenBank/DDBJ databases">
        <title>Genome sequence of Tetragenococcus muriaticus.</title>
        <authorList>
            <person name="Chuea-nongthon C."/>
            <person name="Rodtong S."/>
            <person name="Yongsawatdigul J."/>
            <person name="Steele J.L."/>
            <person name="Liu X.-y."/>
            <person name="Speers J."/>
            <person name="Glasner J.D."/>
            <person name="Neeno-Eckwall E.C."/>
        </authorList>
    </citation>
    <scope>NUCLEOTIDE SEQUENCE [LARGE SCALE GENOMIC DNA]</scope>
    <source>
        <strain evidence="1 2">3MR10-3</strain>
    </source>
</reference>